<dbReference type="Pfam" id="PF01074">
    <property type="entry name" value="Glyco_hydro_38N"/>
    <property type="match status" value="1"/>
</dbReference>
<organism evidence="6 7">
    <name type="scientific">Anthropogastromicrobium aceti</name>
    <dbReference type="NCBI Taxonomy" id="2981768"/>
    <lineage>
        <taxon>Bacteria</taxon>
        <taxon>Bacillati</taxon>
        <taxon>Bacillota</taxon>
        <taxon>Clostridia</taxon>
        <taxon>Lachnospirales</taxon>
        <taxon>Lachnospiraceae</taxon>
        <taxon>Anthropogastromicrobium</taxon>
    </lineage>
</organism>
<dbReference type="InterPro" id="IPR027291">
    <property type="entry name" value="Glyco_hydro_38_N_sf"/>
</dbReference>
<dbReference type="InterPro" id="IPR015341">
    <property type="entry name" value="Glyco_hydro_38_cen"/>
</dbReference>
<evidence type="ECO:0000256" key="1">
    <source>
        <dbReference type="ARBA" id="ARBA00009792"/>
    </source>
</evidence>
<evidence type="ECO:0000313" key="7">
    <source>
        <dbReference type="Proteomes" id="UP001198200"/>
    </source>
</evidence>
<comment type="caution">
    <text evidence="6">The sequence shown here is derived from an EMBL/GenBank/DDBJ whole genome shotgun (WGS) entry which is preliminary data.</text>
</comment>
<dbReference type="RefSeq" id="WP_308732134.1">
    <property type="nucleotide sequence ID" value="NZ_JAJEQN010000034.1"/>
</dbReference>
<dbReference type="InterPro" id="IPR000602">
    <property type="entry name" value="Glyco_hydro_38_N"/>
</dbReference>
<dbReference type="Gene3D" id="2.70.98.30">
    <property type="entry name" value="Golgi alpha-mannosidase II, domain 4"/>
    <property type="match status" value="1"/>
</dbReference>
<protein>
    <submittedName>
        <fullName evidence="6">Glycosyl hydrolase-related protein</fullName>
    </submittedName>
</protein>
<reference evidence="6 7" key="1">
    <citation type="submission" date="2021-10" db="EMBL/GenBank/DDBJ databases">
        <title>Anaerobic single-cell dispensing facilitates the cultivation of human gut bacteria.</title>
        <authorList>
            <person name="Afrizal A."/>
        </authorList>
    </citation>
    <scope>NUCLEOTIDE SEQUENCE [LARGE SCALE GENOMIC DNA]</scope>
    <source>
        <strain evidence="6 7">CLA-AA-H224</strain>
    </source>
</reference>
<sequence>MNKLMKSEWRDRISHWVRTLKDDFYQPLGEIQWEAFRTNEQLSLGEAKKEQFVSVKPGFTWGNTYEYCWMKGHIQLSEEANGKRIVMNLKPDGEATLFVNDKAFGTYRASWVNEPHHYIVDNVLSRCAKGDEQFDIMMEVYAGHYYPEAPTGGCATGPVLPGSYTDPLEEGKRRTLGRCTYGIWNEDAYQLFMDVDTLGRLLEVLDKTSLRTAKIAKALEQFTLIVDFEQERDARIESYKKAREALKPVLEAENGSTMPVFYAVGNAHLDLAWLWPIAETGRKTARTFAAQLRLIEEYPEYKFIQSQPAEYEMCRKLYPELFERIKAAVKKGQWIAEGAMWVEPDTNMASGEALIRQLLYGKQYYKEVFDVDSEVLWLPDTFGYTGALPQILKGCKVNYLVTQKIFWSYNEGEQFPYHYFNWEGIDGSRIVSFLPTSYTYKTNPKQLDEVWKNRSQLQDLDAFLLPFGYGDGGGGPTRDDIEYARREQNLEGAPRVELSDPKSFFKKMDEAGGPVNTYVGELYFNAHRGTYTSQAKVKQNNRRAEFALREMEMWGAFGLCKGNVYDSEKADALWKELLLNQFHDILPGSSIGRVYEEARKAVGGVIETANKQADIYMSQLVTKENENENDVTLFNSFGFERKTVVELPEAFADGAKTFEGEEVFVEKTPFGVKAWVTIPPCGAVTLVPYKKKDVEQKAVSAEKTTDGIVLENSQVRVKINKKGEVTSFVLKESGREFAADALNCFHFYKDVPRMFDAWDIDSNYREQELEGAFDVCTELMADGIEAVIKVTGKIGNSSYTQYIRLAKDSRRLEFDTTIDWKELHRLLKTSFPVAVYAENGINEMQFGYVMRPTHRSREYEKDRFEVCNHRYSALCDASHGAAVLNDCKYGISMNQNALELTLLRAAAAPEMRADNQVHHFTYAFTAWEGDFAGCDVVKQGYELNEKPRLVPGCVPTFSMASVKSGTVVLDTIKPALDRSGDLILRLYESKKAAGKAQILLNVDAKKAWLCDMLENKEQEIVIKDGMLELEFGAFQIQTIRLSIEEAMA</sequence>
<evidence type="ECO:0000256" key="2">
    <source>
        <dbReference type="ARBA" id="ARBA00022723"/>
    </source>
</evidence>
<dbReference type="PANTHER" id="PTHR46017:SF1">
    <property type="entry name" value="ALPHA-MANNOSIDASE 2C1"/>
    <property type="match status" value="1"/>
</dbReference>
<dbReference type="GO" id="GO:0030246">
    <property type="term" value="F:carbohydrate binding"/>
    <property type="evidence" value="ECO:0007669"/>
    <property type="project" value="InterPro"/>
</dbReference>
<evidence type="ECO:0000256" key="3">
    <source>
        <dbReference type="ARBA" id="ARBA00022801"/>
    </source>
</evidence>
<dbReference type="CDD" id="cd10789">
    <property type="entry name" value="GH38N_AMII_ER_cytosolic"/>
    <property type="match status" value="1"/>
</dbReference>
<feature type="domain" description="Glycoside hydrolase family 38 central" evidence="5">
    <location>
        <begin position="525"/>
        <end position="602"/>
    </location>
</feature>
<dbReference type="InterPro" id="IPR041147">
    <property type="entry name" value="GH38_C"/>
</dbReference>
<dbReference type="GO" id="GO:0006013">
    <property type="term" value="P:mannose metabolic process"/>
    <property type="evidence" value="ECO:0007669"/>
    <property type="project" value="InterPro"/>
</dbReference>
<dbReference type="GO" id="GO:0046872">
    <property type="term" value="F:metal ion binding"/>
    <property type="evidence" value="ECO:0007669"/>
    <property type="project" value="UniProtKB-KW"/>
</dbReference>
<gene>
    <name evidence="6" type="ORF">LKD48_12335</name>
</gene>
<evidence type="ECO:0000313" key="6">
    <source>
        <dbReference type="EMBL" id="MCC2222409.1"/>
    </source>
</evidence>
<dbReference type="InterPro" id="IPR011682">
    <property type="entry name" value="Glyco_hydro_38_C"/>
</dbReference>
<dbReference type="Proteomes" id="UP001198200">
    <property type="component" value="Unassembled WGS sequence"/>
</dbReference>
<dbReference type="Pfam" id="PF22907">
    <property type="entry name" value="Ams1-like_1st"/>
    <property type="match status" value="1"/>
</dbReference>
<dbReference type="InterPro" id="IPR028995">
    <property type="entry name" value="Glyco_hydro_57/38_cen_sf"/>
</dbReference>
<evidence type="ECO:0000256" key="4">
    <source>
        <dbReference type="ARBA" id="ARBA00023295"/>
    </source>
</evidence>
<dbReference type="SUPFAM" id="SSF74650">
    <property type="entry name" value="Galactose mutarotase-like"/>
    <property type="match status" value="1"/>
</dbReference>
<keyword evidence="7" id="KW-1185">Reference proteome</keyword>
<dbReference type="Gene3D" id="3.20.110.10">
    <property type="entry name" value="Glycoside hydrolase 38, N terminal domain"/>
    <property type="match status" value="1"/>
</dbReference>
<dbReference type="InterPro" id="IPR037094">
    <property type="entry name" value="Glyco_hydro_38_cen_sf"/>
</dbReference>
<dbReference type="SUPFAM" id="SSF88688">
    <property type="entry name" value="Families 57/38 glycoside transferase middle domain"/>
    <property type="match status" value="1"/>
</dbReference>
<keyword evidence="2" id="KW-0479">Metal-binding</keyword>
<dbReference type="Pfam" id="PF17677">
    <property type="entry name" value="Glyco_hydro38C2"/>
    <property type="match status" value="1"/>
</dbReference>
<dbReference type="SUPFAM" id="SSF88713">
    <property type="entry name" value="Glycoside hydrolase/deacetylase"/>
    <property type="match status" value="1"/>
</dbReference>
<name>A0AAE3E619_9FIRM</name>
<proteinExistence type="inferred from homology"/>
<dbReference type="PANTHER" id="PTHR46017">
    <property type="entry name" value="ALPHA-MANNOSIDASE 2C1"/>
    <property type="match status" value="1"/>
</dbReference>
<dbReference type="FunFam" id="1.20.1270.50:FF:000004">
    <property type="entry name" value="alpha-mannosidase 2C1 isoform X1"/>
    <property type="match status" value="1"/>
</dbReference>
<dbReference type="Gene3D" id="2.60.40.2220">
    <property type="match status" value="1"/>
</dbReference>
<dbReference type="InterPro" id="IPR011013">
    <property type="entry name" value="Gal_mutarotase_sf_dom"/>
</dbReference>
<comment type="similarity">
    <text evidence="1">Belongs to the glycosyl hydrolase 38 family.</text>
</comment>
<keyword evidence="4" id="KW-0326">Glycosidase</keyword>
<dbReference type="GO" id="GO:0009313">
    <property type="term" value="P:oligosaccharide catabolic process"/>
    <property type="evidence" value="ECO:0007669"/>
    <property type="project" value="TreeGrafter"/>
</dbReference>
<dbReference type="InterPro" id="IPR011330">
    <property type="entry name" value="Glyco_hydro/deAcase_b/a-brl"/>
</dbReference>
<dbReference type="InterPro" id="IPR054723">
    <property type="entry name" value="Ams1-like_N"/>
</dbReference>
<evidence type="ECO:0000259" key="5">
    <source>
        <dbReference type="SMART" id="SM00872"/>
    </source>
</evidence>
<dbReference type="Pfam" id="PF07748">
    <property type="entry name" value="Glyco_hydro_38C"/>
    <property type="match status" value="1"/>
</dbReference>
<dbReference type="Gene3D" id="1.20.1270.50">
    <property type="entry name" value="Glycoside hydrolase family 38, central domain"/>
    <property type="match status" value="1"/>
</dbReference>
<dbReference type="GO" id="GO:0004559">
    <property type="term" value="F:alpha-mannosidase activity"/>
    <property type="evidence" value="ECO:0007669"/>
    <property type="project" value="InterPro"/>
</dbReference>
<dbReference type="AlphaFoldDB" id="A0AAE3E619"/>
<accession>A0AAE3E619</accession>
<dbReference type="SMART" id="SM00872">
    <property type="entry name" value="Alpha-mann_mid"/>
    <property type="match status" value="1"/>
</dbReference>
<keyword evidence="3 6" id="KW-0378">Hydrolase</keyword>
<dbReference type="Pfam" id="PF09261">
    <property type="entry name" value="Alpha-mann_mid"/>
    <property type="match status" value="1"/>
</dbReference>
<dbReference type="EMBL" id="JAJEQN010000034">
    <property type="protein sequence ID" value="MCC2222409.1"/>
    <property type="molecule type" value="Genomic_DNA"/>
</dbReference>